<feature type="transmembrane region" description="Helical" evidence="8">
    <location>
        <begin position="433"/>
        <end position="452"/>
    </location>
</feature>
<feature type="transmembrane region" description="Helical" evidence="8">
    <location>
        <begin position="197"/>
        <end position="224"/>
    </location>
</feature>
<accession>A0A4V2S353</accession>
<organism evidence="10 11">
    <name type="scientific">Dokdonella fugitiva</name>
    <dbReference type="NCBI Taxonomy" id="328517"/>
    <lineage>
        <taxon>Bacteria</taxon>
        <taxon>Pseudomonadati</taxon>
        <taxon>Pseudomonadota</taxon>
        <taxon>Gammaproteobacteria</taxon>
        <taxon>Lysobacterales</taxon>
        <taxon>Rhodanobacteraceae</taxon>
        <taxon>Dokdonella</taxon>
    </lineage>
</organism>
<keyword evidence="3" id="KW-0328">Glycosyltransferase</keyword>
<comment type="caution">
    <text evidence="10">The sequence shown here is derived from an EMBL/GenBank/DDBJ whole genome shotgun (WGS) entry which is preliminary data.</text>
</comment>
<dbReference type="Pfam" id="PF13231">
    <property type="entry name" value="PMT_2"/>
    <property type="match status" value="1"/>
</dbReference>
<evidence type="ECO:0000256" key="5">
    <source>
        <dbReference type="ARBA" id="ARBA00022692"/>
    </source>
</evidence>
<feature type="transmembrane region" description="Helical" evidence="8">
    <location>
        <begin position="350"/>
        <end position="365"/>
    </location>
</feature>
<dbReference type="EMBL" id="SLWQ01000001">
    <property type="protein sequence ID" value="TCO42980.1"/>
    <property type="molecule type" value="Genomic_DNA"/>
</dbReference>
<feature type="domain" description="Glycosyltransferase RgtA/B/C/D-like" evidence="9">
    <location>
        <begin position="91"/>
        <end position="237"/>
    </location>
</feature>
<gene>
    <name evidence="10" type="ORF">EV148_101390</name>
</gene>
<feature type="transmembrane region" description="Helical" evidence="8">
    <location>
        <begin position="236"/>
        <end position="256"/>
    </location>
</feature>
<evidence type="ECO:0000313" key="10">
    <source>
        <dbReference type="EMBL" id="TCO42980.1"/>
    </source>
</evidence>
<keyword evidence="5 8" id="KW-0812">Transmembrane</keyword>
<dbReference type="PANTHER" id="PTHR33908">
    <property type="entry name" value="MANNOSYLTRANSFERASE YKCB-RELATED"/>
    <property type="match status" value="1"/>
</dbReference>
<evidence type="ECO:0000313" key="11">
    <source>
        <dbReference type="Proteomes" id="UP000294862"/>
    </source>
</evidence>
<feature type="transmembrane region" description="Helical" evidence="8">
    <location>
        <begin position="326"/>
        <end position="344"/>
    </location>
</feature>
<sequence length="572" mass="61535">MVAAVARAAVGVPRFAFCRLRVPDPVFPSTDPDWRAVLLHPLAVAAVLLLPIVFLLGPLPIDETRYLAVAWEMRQTGEFLVPHLNGATYAHKPPLLFWLINAGWLLTGVHAWTARAMTLLCSLASLVLMQRLALRLTGSTATARTSMWLLLGAIYFALFSNAIMFDVPLATCVLLAMHGILDLANARTRRGVLVTGGAIGLGILVKGPVMLLDVAFVALAAPWWSADRLAGRRGRYFGAFALSILVGALIGLAWAVPAALHGGEAYARAIFLNQTLDRIGGVKGTSAHGRPVWWYLVVFPLMLLPWPLMLRAGATKLRELATETPWRFGVAWVLPTFVAFSLVAGKQPHYLLPTIPGVALLLAFARERGALRLRAGAFGAFLVLFGAATAALPWLAPKLPSLAFAADVSPLWGCLIVAIGGALAIGRMRLVQPAGAAVAMVAVGLAIKLAVLQGSGDRYDIRALATRIHDAQEAGRPVVHLGWHHGVFEFAGRLTQPVPALDTLEAFQAWAHEHPDGYVVSFYRRFRFRADPVYAQKFRGGEVSMWNAADALASGVDPASSHAGDEPDESDD</sequence>
<protein>
    <submittedName>
        <fullName evidence="10">4-amino-4-deoxy-L-arabinose transferase-like glycosyltransferase</fullName>
    </submittedName>
</protein>
<feature type="transmembrane region" description="Helical" evidence="8">
    <location>
        <begin position="377"/>
        <end position="396"/>
    </location>
</feature>
<reference evidence="10 11" key="1">
    <citation type="journal article" date="2015" name="Stand. Genomic Sci.">
        <title>Genomic Encyclopedia of Bacterial and Archaeal Type Strains, Phase III: the genomes of soil and plant-associated and newly described type strains.</title>
        <authorList>
            <person name="Whitman W.B."/>
            <person name="Woyke T."/>
            <person name="Klenk H.P."/>
            <person name="Zhou Y."/>
            <person name="Lilburn T.G."/>
            <person name="Beck B.J."/>
            <person name="De Vos P."/>
            <person name="Vandamme P."/>
            <person name="Eisen J.A."/>
            <person name="Garrity G."/>
            <person name="Hugenholtz P."/>
            <person name="Kyrpides N.C."/>
        </authorList>
    </citation>
    <scope>NUCLEOTIDE SEQUENCE [LARGE SCALE GENOMIC DNA]</scope>
    <source>
        <strain evidence="10 11">A3</strain>
    </source>
</reference>
<evidence type="ECO:0000256" key="1">
    <source>
        <dbReference type="ARBA" id="ARBA00004651"/>
    </source>
</evidence>
<keyword evidence="7 8" id="KW-0472">Membrane</keyword>
<evidence type="ECO:0000256" key="8">
    <source>
        <dbReference type="SAM" id="Phobius"/>
    </source>
</evidence>
<dbReference type="AlphaFoldDB" id="A0A4V2S353"/>
<dbReference type="GO" id="GO:0010041">
    <property type="term" value="P:response to iron(III) ion"/>
    <property type="evidence" value="ECO:0007669"/>
    <property type="project" value="TreeGrafter"/>
</dbReference>
<keyword evidence="6 8" id="KW-1133">Transmembrane helix</keyword>
<dbReference type="GO" id="GO:0005886">
    <property type="term" value="C:plasma membrane"/>
    <property type="evidence" value="ECO:0007669"/>
    <property type="project" value="UniProtKB-SubCell"/>
</dbReference>
<dbReference type="Proteomes" id="UP000294862">
    <property type="component" value="Unassembled WGS sequence"/>
</dbReference>
<feature type="transmembrane region" description="Helical" evidence="8">
    <location>
        <begin position="292"/>
        <end position="314"/>
    </location>
</feature>
<feature type="transmembrane region" description="Helical" evidence="8">
    <location>
        <begin position="402"/>
        <end position="426"/>
    </location>
</feature>
<dbReference type="GO" id="GO:0016763">
    <property type="term" value="F:pentosyltransferase activity"/>
    <property type="evidence" value="ECO:0007669"/>
    <property type="project" value="TreeGrafter"/>
</dbReference>
<name>A0A4V2S353_9GAMM</name>
<keyword evidence="4 10" id="KW-0808">Transferase</keyword>
<evidence type="ECO:0000256" key="4">
    <source>
        <dbReference type="ARBA" id="ARBA00022679"/>
    </source>
</evidence>
<proteinExistence type="predicted"/>
<keyword evidence="11" id="KW-1185">Reference proteome</keyword>
<evidence type="ECO:0000256" key="2">
    <source>
        <dbReference type="ARBA" id="ARBA00022475"/>
    </source>
</evidence>
<evidence type="ECO:0000256" key="7">
    <source>
        <dbReference type="ARBA" id="ARBA00023136"/>
    </source>
</evidence>
<feature type="transmembrane region" description="Helical" evidence="8">
    <location>
        <begin position="37"/>
        <end position="57"/>
    </location>
</feature>
<feature type="transmembrane region" description="Helical" evidence="8">
    <location>
        <begin position="148"/>
        <end position="177"/>
    </location>
</feature>
<comment type="subcellular location">
    <subcellularLocation>
        <location evidence="1">Cell membrane</location>
        <topology evidence="1">Multi-pass membrane protein</topology>
    </subcellularLocation>
</comment>
<feature type="transmembrane region" description="Helical" evidence="8">
    <location>
        <begin position="95"/>
        <end position="128"/>
    </location>
</feature>
<evidence type="ECO:0000256" key="3">
    <source>
        <dbReference type="ARBA" id="ARBA00022676"/>
    </source>
</evidence>
<dbReference type="InterPro" id="IPR050297">
    <property type="entry name" value="LipidA_mod_glycosyltrf_83"/>
</dbReference>
<dbReference type="PANTHER" id="PTHR33908:SF3">
    <property type="entry name" value="UNDECAPRENYL PHOSPHATE-ALPHA-4-AMINO-4-DEOXY-L-ARABINOSE ARABINOSYL TRANSFERASE"/>
    <property type="match status" value="1"/>
</dbReference>
<evidence type="ECO:0000256" key="6">
    <source>
        <dbReference type="ARBA" id="ARBA00022989"/>
    </source>
</evidence>
<keyword evidence="2" id="KW-1003">Cell membrane</keyword>
<dbReference type="GO" id="GO:0009103">
    <property type="term" value="P:lipopolysaccharide biosynthetic process"/>
    <property type="evidence" value="ECO:0007669"/>
    <property type="project" value="TreeGrafter"/>
</dbReference>
<evidence type="ECO:0000259" key="9">
    <source>
        <dbReference type="Pfam" id="PF13231"/>
    </source>
</evidence>
<dbReference type="InterPro" id="IPR038731">
    <property type="entry name" value="RgtA/B/C-like"/>
</dbReference>